<evidence type="ECO:0000256" key="8">
    <source>
        <dbReference type="SAM" id="Phobius"/>
    </source>
</evidence>
<evidence type="ECO:0000256" key="6">
    <source>
        <dbReference type="ARBA" id="ARBA00022989"/>
    </source>
</evidence>
<evidence type="ECO:0000256" key="1">
    <source>
        <dbReference type="ARBA" id="ARBA00004167"/>
    </source>
</evidence>
<evidence type="ECO:0000313" key="9">
    <source>
        <dbReference type="EMBL" id="PIN02447.1"/>
    </source>
</evidence>
<reference evidence="10" key="1">
    <citation type="journal article" date="2018" name="Gigascience">
        <title>Genome assembly of the Pink Ipe (Handroanthus impetiginosus, Bignoniaceae), a highly valued, ecologically keystone Neotropical timber forest tree.</title>
        <authorList>
            <person name="Silva-Junior O.B."/>
            <person name="Grattapaglia D."/>
            <person name="Novaes E."/>
            <person name="Collevatti R.G."/>
        </authorList>
    </citation>
    <scope>NUCLEOTIDE SEQUENCE [LARGE SCALE GENOMIC DNA]</scope>
    <source>
        <strain evidence="10">cv. UFG-1</strain>
    </source>
</reference>
<evidence type="ECO:0000256" key="7">
    <source>
        <dbReference type="ARBA" id="ARBA00023136"/>
    </source>
</evidence>
<name>A0A2G9GAY6_9LAMI</name>
<accession>A0A2G9GAY6</accession>
<dbReference type="GO" id="GO:0006865">
    <property type="term" value="P:amino acid transport"/>
    <property type="evidence" value="ECO:0007669"/>
    <property type="project" value="UniProtKB-KW"/>
</dbReference>
<evidence type="ECO:0000256" key="5">
    <source>
        <dbReference type="ARBA" id="ARBA00022970"/>
    </source>
</evidence>
<proteinExistence type="inferred from homology"/>
<keyword evidence="5" id="KW-0029">Amino-acid transport</keyword>
<dbReference type="STRING" id="429701.A0A2G9GAY6"/>
<feature type="transmembrane region" description="Helical" evidence="8">
    <location>
        <begin position="27"/>
        <end position="50"/>
    </location>
</feature>
<evidence type="ECO:0000256" key="2">
    <source>
        <dbReference type="ARBA" id="ARBA00009977"/>
    </source>
</evidence>
<comment type="similarity">
    <text evidence="2">Belongs to the GLUTAMINE DUMPER 1 (TC 9.B.60) family.</text>
</comment>
<evidence type="ECO:0000313" key="10">
    <source>
        <dbReference type="Proteomes" id="UP000231279"/>
    </source>
</evidence>
<dbReference type="AlphaFoldDB" id="A0A2G9GAY6"/>
<dbReference type="EMBL" id="NKXS01005922">
    <property type="protein sequence ID" value="PIN02447.1"/>
    <property type="molecule type" value="Genomic_DNA"/>
</dbReference>
<keyword evidence="10" id="KW-1185">Reference proteome</keyword>
<keyword evidence="3" id="KW-0813">Transport</keyword>
<comment type="subcellular location">
    <subcellularLocation>
        <location evidence="1">Membrane</location>
        <topology evidence="1">Single-pass membrane protein</topology>
    </subcellularLocation>
</comment>
<dbReference type="PANTHER" id="PTHR33228:SF76">
    <property type="entry name" value="PROTEIN GLUTAMINE DUMPER 7"/>
    <property type="match status" value="1"/>
</dbReference>
<dbReference type="GO" id="GO:0080143">
    <property type="term" value="P:regulation of amino acid export"/>
    <property type="evidence" value="ECO:0007669"/>
    <property type="project" value="InterPro"/>
</dbReference>
<dbReference type="InterPro" id="IPR040359">
    <property type="entry name" value="GDU"/>
</dbReference>
<gene>
    <name evidence="9" type="ORF">CDL12_25043</name>
</gene>
<sequence length="108" mass="11926">MKPEFQSPPPAVATGVGLRWWSSPVPFLLGGLALMFGVMALALILLACSYKQRLYESSMEEKSEKRVHVLEREMETIVVVIMAGETIPTHLAKPAAEPPLFTAVQKFN</sequence>
<evidence type="ECO:0000256" key="3">
    <source>
        <dbReference type="ARBA" id="ARBA00022448"/>
    </source>
</evidence>
<keyword evidence="4 8" id="KW-0812">Transmembrane</keyword>
<keyword evidence="6 8" id="KW-1133">Transmembrane helix</keyword>
<protein>
    <submittedName>
        <fullName evidence="9">Uncharacterized protein</fullName>
    </submittedName>
</protein>
<dbReference type="GO" id="GO:0016020">
    <property type="term" value="C:membrane"/>
    <property type="evidence" value="ECO:0007669"/>
    <property type="project" value="UniProtKB-SubCell"/>
</dbReference>
<dbReference type="OrthoDB" id="770444at2759"/>
<dbReference type="Proteomes" id="UP000231279">
    <property type="component" value="Unassembled WGS sequence"/>
</dbReference>
<dbReference type="PANTHER" id="PTHR33228">
    <property type="entry name" value="PROTEIN GLUTAMINE DUMPER 4-RELATED"/>
    <property type="match status" value="1"/>
</dbReference>
<keyword evidence="7 8" id="KW-0472">Membrane</keyword>
<organism evidence="9 10">
    <name type="scientific">Handroanthus impetiginosus</name>
    <dbReference type="NCBI Taxonomy" id="429701"/>
    <lineage>
        <taxon>Eukaryota</taxon>
        <taxon>Viridiplantae</taxon>
        <taxon>Streptophyta</taxon>
        <taxon>Embryophyta</taxon>
        <taxon>Tracheophyta</taxon>
        <taxon>Spermatophyta</taxon>
        <taxon>Magnoliopsida</taxon>
        <taxon>eudicotyledons</taxon>
        <taxon>Gunneridae</taxon>
        <taxon>Pentapetalae</taxon>
        <taxon>asterids</taxon>
        <taxon>lamiids</taxon>
        <taxon>Lamiales</taxon>
        <taxon>Bignoniaceae</taxon>
        <taxon>Crescentiina</taxon>
        <taxon>Tabebuia alliance</taxon>
        <taxon>Handroanthus</taxon>
    </lineage>
</organism>
<comment type="caution">
    <text evidence="9">The sequence shown here is derived from an EMBL/GenBank/DDBJ whole genome shotgun (WGS) entry which is preliminary data.</text>
</comment>
<evidence type="ECO:0000256" key="4">
    <source>
        <dbReference type="ARBA" id="ARBA00022692"/>
    </source>
</evidence>